<dbReference type="EMBL" id="JAUSRD010000027">
    <property type="protein sequence ID" value="MDP9897376.1"/>
    <property type="molecule type" value="Genomic_DNA"/>
</dbReference>
<name>A0AAW8DC59_9BURK</name>
<organism evidence="1 2">
    <name type="scientific">Variovorax boronicumulans</name>
    <dbReference type="NCBI Taxonomy" id="436515"/>
    <lineage>
        <taxon>Bacteria</taxon>
        <taxon>Pseudomonadati</taxon>
        <taxon>Pseudomonadota</taxon>
        <taxon>Betaproteobacteria</taxon>
        <taxon>Burkholderiales</taxon>
        <taxon>Comamonadaceae</taxon>
        <taxon>Variovorax</taxon>
    </lineage>
</organism>
<sequence length="37" mass="4188">MKKAGNVPGFFLSMFIPDFLLDSFALTNERSLPQQQV</sequence>
<reference evidence="1" key="1">
    <citation type="submission" date="2023-07" db="EMBL/GenBank/DDBJ databases">
        <title>Sorghum-associated microbial communities from plants grown in Nebraska, USA.</title>
        <authorList>
            <person name="Schachtman D."/>
        </authorList>
    </citation>
    <scope>NUCLEOTIDE SEQUENCE</scope>
    <source>
        <strain evidence="1">DS3754</strain>
    </source>
</reference>
<dbReference type="Proteomes" id="UP001242045">
    <property type="component" value="Unassembled WGS sequence"/>
</dbReference>
<protein>
    <submittedName>
        <fullName evidence="1">Uncharacterized protein</fullName>
    </submittedName>
</protein>
<dbReference type="AlphaFoldDB" id="A0AAW8DC59"/>
<comment type="caution">
    <text evidence="1">The sequence shown here is derived from an EMBL/GenBank/DDBJ whole genome shotgun (WGS) entry which is preliminary data.</text>
</comment>
<evidence type="ECO:0000313" key="2">
    <source>
        <dbReference type="Proteomes" id="UP001242045"/>
    </source>
</evidence>
<gene>
    <name evidence="1" type="ORF">J2W31_006520</name>
</gene>
<proteinExistence type="predicted"/>
<evidence type="ECO:0000313" key="1">
    <source>
        <dbReference type="EMBL" id="MDP9897376.1"/>
    </source>
</evidence>
<accession>A0AAW8DC59</accession>